<proteinExistence type="predicted"/>
<feature type="region of interest" description="Disordered" evidence="1">
    <location>
        <begin position="44"/>
        <end position="77"/>
    </location>
</feature>
<dbReference type="EMBL" id="MT141553">
    <property type="protein sequence ID" value="QJA66320.1"/>
    <property type="molecule type" value="Genomic_DNA"/>
</dbReference>
<accession>A0A6M3J8Y2</accession>
<name>A0A6M3J8Y2_9ZZZZ</name>
<gene>
    <name evidence="3" type="ORF">MM415A03599_0003</name>
    <name evidence="2" type="ORF">MM415B00355_0020</name>
</gene>
<evidence type="ECO:0000313" key="2">
    <source>
        <dbReference type="EMBL" id="QJA66320.1"/>
    </source>
</evidence>
<dbReference type="EMBL" id="MT141812">
    <property type="protein sequence ID" value="QJA70679.1"/>
    <property type="molecule type" value="Genomic_DNA"/>
</dbReference>
<reference evidence="2" key="1">
    <citation type="submission" date="2020-03" db="EMBL/GenBank/DDBJ databases">
        <title>The deep terrestrial virosphere.</title>
        <authorList>
            <person name="Holmfeldt K."/>
            <person name="Nilsson E."/>
            <person name="Simone D."/>
            <person name="Lopez-Fernandez M."/>
            <person name="Wu X."/>
            <person name="de Brujin I."/>
            <person name="Lundin D."/>
            <person name="Andersson A."/>
            <person name="Bertilsson S."/>
            <person name="Dopson M."/>
        </authorList>
    </citation>
    <scope>NUCLEOTIDE SEQUENCE</scope>
    <source>
        <strain evidence="3">MM415A03599</strain>
        <strain evidence="2">MM415B00355</strain>
    </source>
</reference>
<organism evidence="2">
    <name type="scientific">viral metagenome</name>
    <dbReference type="NCBI Taxonomy" id="1070528"/>
    <lineage>
        <taxon>unclassified sequences</taxon>
        <taxon>metagenomes</taxon>
        <taxon>organismal metagenomes</taxon>
    </lineage>
</organism>
<protein>
    <submittedName>
        <fullName evidence="2">Uncharacterized protein</fullName>
    </submittedName>
</protein>
<evidence type="ECO:0000256" key="1">
    <source>
        <dbReference type="SAM" id="MobiDB-lite"/>
    </source>
</evidence>
<evidence type="ECO:0000313" key="3">
    <source>
        <dbReference type="EMBL" id="QJA70679.1"/>
    </source>
</evidence>
<sequence length="77" mass="7827">MSVPRFVRIVAPGGGVRMVTPSEYETVYKGAGWRLIDAPAAVDHRAGSATPAAHGGALDAEGTESGGSASAEEEDVE</sequence>
<dbReference type="AlphaFoldDB" id="A0A6M3J8Y2"/>